<reference evidence="1 2" key="5">
    <citation type="journal article" date="1997" name="Virology">
        <title>Analysis of 74 kb of DNA located at the right end of the 330-kb chlorella virus PBCV-1 genome.</title>
        <authorList>
            <person name="Li Y."/>
            <person name="Lu Z."/>
            <person name="Sun L."/>
            <person name="Ropp S."/>
            <person name="Kutish G.F."/>
            <person name="Rock D.L."/>
            <person name="Van Etten J.L."/>
        </authorList>
    </citation>
    <scope>NUCLEOTIDE SEQUENCE [LARGE SCALE GENOMIC DNA]</scope>
</reference>
<dbReference type="GeneID" id="917975"/>
<organism evidence="1 2">
    <name type="scientific">Paramecium bursaria Chlorella virus 1</name>
    <name type="common">PBCV-1</name>
    <dbReference type="NCBI Taxonomy" id="10506"/>
    <lineage>
        <taxon>Viruses</taxon>
        <taxon>Varidnaviria</taxon>
        <taxon>Bamfordvirae</taxon>
        <taxon>Nucleocytoviricota</taxon>
        <taxon>Megaviricetes</taxon>
        <taxon>Algavirales</taxon>
        <taxon>Phycodnaviridae</taxon>
        <taxon>Chlorovirus</taxon>
        <taxon>Chlorovirus vanettense</taxon>
    </lineage>
</organism>
<accession>Q89400</accession>
<evidence type="ECO:0000313" key="2">
    <source>
        <dbReference type="Proteomes" id="UP000000862"/>
    </source>
</evidence>
<evidence type="ECO:0000313" key="1">
    <source>
        <dbReference type="EMBL" id="AAC96433.1"/>
    </source>
</evidence>
<keyword evidence="2" id="KW-1185">Reference proteome</keyword>
<dbReference type="PIR" id="T17555">
    <property type="entry name" value="T17555"/>
</dbReference>
<reference evidence="1 2" key="6">
    <citation type="journal article" date="1999" name="Virology">
        <title>Chlorella virus PBCV-1 encodes a functional homospermidine synthase.</title>
        <authorList>
            <person name="Kaiser A."/>
            <person name="Vollmert M."/>
            <person name="Tholl D."/>
            <person name="Graves M.V."/>
            <person name="Gurnon J.R."/>
            <person name="Xing W."/>
            <person name="Lisec A.D."/>
            <person name="Nickerson K.W."/>
            <person name="Van Etten J.L."/>
        </authorList>
    </citation>
    <scope>NUCLEOTIDE SEQUENCE [LARGE SCALE GENOMIC DNA]</scope>
</reference>
<dbReference type="RefSeq" id="NP_048413.1">
    <property type="nucleotide sequence ID" value="NC_000852.5"/>
</dbReference>
<organismHost>
    <name type="scientific">Chlorella</name>
    <dbReference type="NCBI Taxonomy" id="3071"/>
</organismHost>
<protein>
    <submittedName>
        <fullName evidence="1">Uncharacterized protein</fullName>
    </submittedName>
</protein>
<sequence length="81" mass="9861">MFRICFDYTIQSVWVMDYITTGDSREYIFINRFLFVGKRIPWGFVSQTPHDFFYFKSVFVYEFYSCVYWVTAPRGFVESVI</sequence>
<reference evidence="1 2" key="2">
    <citation type="journal article" date="1995" name="Virology">
        <title>Analysis of 43 kb of the Chlorella virus PBCV-1 330-kb genome: map positions 45 to 88.</title>
        <authorList>
            <person name="Li Y."/>
            <person name="Lu Z."/>
            <person name="Burbank D.E."/>
            <person name="Kutish G.F."/>
            <person name="Rock D.L."/>
            <person name="Van Etten J.L."/>
        </authorList>
    </citation>
    <scope>NUCLEOTIDE SEQUENCE [LARGE SCALE GENOMIC DNA]</scope>
</reference>
<reference evidence="1 2" key="3">
    <citation type="journal article" date="1996" name="Virology">
        <title>Analysis of 94 kb of the chlorella virus PBCV-1 330-kb genome: map positions 88 to 182.</title>
        <authorList>
            <person name="Lu Z."/>
            <person name="Li Y."/>
            <person name="Que Q."/>
            <person name="Kutish G.F."/>
            <person name="Rock D.L."/>
            <person name="Van Etten J.L."/>
        </authorList>
    </citation>
    <scope>NUCLEOTIDE SEQUENCE [LARGE SCALE GENOMIC DNA]</scope>
</reference>
<name>Q89400_PBCV1</name>
<gene>
    <name evidence="1" type="primary">a065L</name>
</gene>
<dbReference type="EMBL" id="JF411744">
    <property type="protein sequence ID" value="AAC96433.1"/>
    <property type="molecule type" value="Genomic_DNA"/>
</dbReference>
<dbReference type="Proteomes" id="UP000000862">
    <property type="component" value="Segment"/>
</dbReference>
<reference evidence="1 2" key="4">
    <citation type="journal article" date="1996" name="Virology">
        <title>Analysis of 76 kb of the chlorella virus PBCV-1 330-kb genome: map positions 182 to 258.</title>
        <authorList>
            <person name="Kutish G.F."/>
            <person name="Li Y."/>
            <person name="Lu Z."/>
            <person name="Furuta M."/>
            <person name="Rock D.L."/>
            <person name="Van Etten J.L."/>
        </authorList>
    </citation>
    <scope>NUCLEOTIDE SEQUENCE [LARGE SCALE GENOMIC DNA]</scope>
</reference>
<dbReference type="KEGG" id="vg:917975"/>
<proteinExistence type="predicted"/>
<reference evidence="1 2" key="7">
    <citation type="journal article" date="2000" name="Virology">
        <title>Characterization of a beta-1,3-glucanase encoded by chlorella virus PBCV-1.</title>
        <authorList>
            <person name="Sun L."/>
            <person name="Gurnon J.R."/>
            <person name="Adams B.J."/>
            <person name="Graves M.V."/>
            <person name="Van Etten J.L."/>
        </authorList>
    </citation>
    <scope>NUCLEOTIDE SEQUENCE [LARGE SCALE GENOMIC DNA]</scope>
</reference>
<reference evidence="1 2" key="1">
    <citation type="journal article" date="1995" name="Virology">
        <title>Analysis of 45 kb of DNA located at the left end of the chlorella virus PBCV-1 genome.</title>
        <authorList>
            <person name="Lu Z."/>
            <person name="Li Y."/>
            <person name="Zhang Y."/>
            <person name="Kutish G.F."/>
            <person name="Rock D.L."/>
            <person name="Van Etten J.L."/>
        </authorList>
    </citation>
    <scope>NUCLEOTIDE SEQUENCE [LARGE SCALE GENOMIC DNA]</scope>
</reference>
<reference evidence="1 2" key="8">
    <citation type="journal article" date="2010" name="J. Virol.">
        <title>Microarray analysis of Paramecium bursaria chlorella virus 1 transcription.</title>
        <authorList>
            <person name="Yanai-Balser G.M."/>
            <person name="Duncan G.A."/>
            <person name="Eudy J.D."/>
            <person name="Wang D."/>
            <person name="Li X."/>
            <person name="Agarkova I.V."/>
            <person name="Dunigan D.D."/>
            <person name="Van Etten J.L."/>
        </authorList>
    </citation>
    <scope>NUCLEOTIDE SEQUENCE [LARGE SCALE GENOMIC DNA]</scope>
</reference>